<dbReference type="InterPro" id="IPR017871">
    <property type="entry name" value="ABC_transporter-like_CS"/>
</dbReference>
<gene>
    <name evidence="11" type="ORF">KFE25_002991</name>
</gene>
<feature type="transmembrane region" description="Helical" evidence="8">
    <location>
        <begin position="1138"/>
        <end position="1163"/>
    </location>
</feature>
<dbReference type="GO" id="GO:0005524">
    <property type="term" value="F:ATP binding"/>
    <property type="evidence" value="ECO:0007669"/>
    <property type="project" value="UniProtKB-KW"/>
</dbReference>
<dbReference type="GO" id="GO:0140359">
    <property type="term" value="F:ABC-type transporter activity"/>
    <property type="evidence" value="ECO:0007669"/>
    <property type="project" value="InterPro"/>
</dbReference>
<feature type="transmembrane region" description="Helical" evidence="8">
    <location>
        <begin position="1257"/>
        <end position="1275"/>
    </location>
</feature>
<keyword evidence="4" id="KW-0547">Nucleotide-binding</keyword>
<evidence type="ECO:0000313" key="11">
    <source>
        <dbReference type="EMBL" id="KAG8465684.1"/>
    </source>
</evidence>
<dbReference type="PANTHER" id="PTHR48041:SF2">
    <property type="entry name" value="ATP-DEPENDENT PERMEASE-RELATED"/>
    <property type="match status" value="1"/>
</dbReference>
<feature type="transmembrane region" description="Helical" evidence="8">
    <location>
        <begin position="1170"/>
        <end position="1190"/>
    </location>
</feature>
<evidence type="ECO:0000256" key="6">
    <source>
        <dbReference type="ARBA" id="ARBA00022989"/>
    </source>
</evidence>
<dbReference type="Gene3D" id="3.40.50.300">
    <property type="entry name" value="P-loop containing nucleotide triphosphate hydrolases"/>
    <property type="match status" value="1"/>
</dbReference>
<dbReference type="InterPro" id="IPR003439">
    <property type="entry name" value="ABC_transporter-like_ATP-bd"/>
</dbReference>
<organism evidence="11 12">
    <name type="scientific">Diacronema lutheri</name>
    <name type="common">Unicellular marine alga</name>
    <name type="synonym">Monochrysis lutheri</name>
    <dbReference type="NCBI Taxonomy" id="2081491"/>
    <lineage>
        <taxon>Eukaryota</taxon>
        <taxon>Haptista</taxon>
        <taxon>Haptophyta</taxon>
        <taxon>Pavlovophyceae</taxon>
        <taxon>Pavlovales</taxon>
        <taxon>Pavlovaceae</taxon>
        <taxon>Diacronema</taxon>
    </lineage>
</organism>
<sequence length="1315" mass="137041">MRVLLVGLLLARGGAATCVLELVVSTENSVLDVGGTLGSVIDIELQGVPPQASGTLLLSTPDDCPSTPEGWNLVPDATLSSGSIAVVPELVQLKAAVVHIDVSAARFSFGAVALRGAAGGGVHAEPVVRMDSGTARIGQKEFDLRGGGGRGSLNGTFASTEAGTVELSLPDVRVVFVVDVSEIQGDTRIVIQGSLLARESASLERARAPPPASSLRASAAAGAQAVCDPPCSTHGTCVPDDAAMASGVGMCKCGCNFIGPTCARYAPLRLSSVEPRAIEYGRPVRVTIGGPHLGELAEMAPPPSDEGPAFRVRTSAGEACAELAVLDENTLACTLPPQLPGASISFDVKRGCASAPFSPAAMVTVSGCADPATLDCGGNQRARADGCGCECLPGWRGQMCNACAHDAACHGLARDEYDANAAADAVNAAVGGARRRRLDAPAAGEGANASAPAERDELVCRTGDFDFYAGTYQKVLSCAMQNLPDGIEPLVISLACSRASLSGAATCQLLVAPEDEQDRAQTGYDGMLNCVATGCELAAGAPTGKCTDVSCSFGIYEAAIRQAMPDLKIGGPSSIECKPRARGARAAGPDGVAQCFVDLEVLPFDIMAECSTSDCVDPALLALDTPGASSMIAIAIALLAAGVCAVSMLLLLCMRSMSMVPSMVPAPAADGAGENGGGVAAHMVLPPDLNEMPRIDRLVFDQVRVRVASGREIVRGASGVAMAGQVYGVIGASGSGKTTLLDAVAGVLAPGATRTGRVLVGGHAIPEHGVRLPAMVAYVRQEDNLSLTLTPRECVWFAAQLTLPVGASAAERSAAVDETLRSLGLSHIADTQLGGNAAAMQRVSGGERRRVAIAMCMVCSPRVLLLDEPTSGLDSASAHRLVSTLRELAAHDRVVMLSIHQPAQRTFELLHTALLMHQGSPVVVGEVSELLERAASAGVPCPAGYNLADHLLDVTSDRAAVARLREGAAELLTTRPLDIPPTPDGPPPWDSVRTARGWRGGARQLALELRALYWRIGLNVYRHPALLRLHITMVLVLGVAVGLVFHGVGNNLASFQNRSGACFFVLALFGFSGLSAMEVFISEQEIMLRELQAGYYRLVSYFAAKISTDALLLRALPAILFSLIFYPTMGLRAELNRFSTFVTVTTLVNVASGLLCAAISVLFDSLGAANLAATILMLLLLLMNGALVNLRETAAPLQLSQSASFFRYGFEALLTNELEETIVMVDAPGIMPIPIKSRVFLAVLGMDADHIERDKRVLVLFCAAHALLALSLLFWRSSTWRPRCGPRARARAEADKGRAADVGVASRRALSTTLL</sequence>
<comment type="caution">
    <text evidence="11">The sequence shown here is derived from an EMBL/GenBank/DDBJ whole genome shotgun (WGS) entry which is preliminary data.</text>
</comment>
<dbReference type="Pfam" id="PF01061">
    <property type="entry name" value="ABC2_membrane"/>
    <property type="match status" value="1"/>
</dbReference>
<dbReference type="InterPro" id="IPR027417">
    <property type="entry name" value="P-loop_NTPase"/>
</dbReference>
<accession>A0A8J6CAM8</accession>
<feature type="transmembrane region" description="Helical" evidence="8">
    <location>
        <begin position="631"/>
        <end position="653"/>
    </location>
</feature>
<comment type="subcellular location">
    <subcellularLocation>
        <location evidence="1">Membrane</location>
        <topology evidence="1">Multi-pass membrane protein</topology>
    </subcellularLocation>
</comment>
<name>A0A8J6CAM8_DIALT</name>
<feature type="transmembrane region" description="Helical" evidence="8">
    <location>
        <begin position="1102"/>
        <end position="1126"/>
    </location>
</feature>
<dbReference type="GO" id="GO:0016887">
    <property type="term" value="F:ATP hydrolysis activity"/>
    <property type="evidence" value="ECO:0007669"/>
    <property type="project" value="InterPro"/>
</dbReference>
<dbReference type="EMBL" id="JAGTXO010000010">
    <property type="protein sequence ID" value="KAG8465684.1"/>
    <property type="molecule type" value="Genomic_DNA"/>
</dbReference>
<evidence type="ECO:0000256" key="4">
    <source>
        <dbReference type="ARBA" id="ARBA00022741"/>
    </source>
</evidence>
<feature type="signal peptide" evidence="9">
    <location>
        <begin position="1"/>
        <end position="16"/>
    </location>
</feature>
<evidence type="ECO:0000256" key="5">
    <source>
        <dbReference type="ARBA" id="ARBA00022840"/>
    </source>
</evidence>
<dbReference type="PROSITE" id="PS50893">
    <property type="entry name" value="ABC_TRANSPORTER_2"/>
    <property type="match status" value="1"/>
</dbReference>
<reference evidence="11" key="1">
    <citation type="submission" date="2021-05" db="EMBL/GenBank/DDBJ databases">
        <title>The genome of the haptophyte Pavlova lutheri (Diacronema luteri, Pavlovales) - a model for lipid biosynthesis in eukaryotic algae.</title>
        <authorList>
            <person name="Hulatt C.J."/>
            <person name="Posewitz M.C."/>
        </authorList>
    </citation>
    <scope>NUCLEOTIDE SEQUENCE</scope>
    <source>
        <strain evidence="11">NIVA-4/92</strain>
    </source>
</reference>
<dbReference type="SMART" id="SM00382">
    <property type="entry name" value="AAA"/>
    <property type="match status" value="1"/>
</dbReference>
<feature type="domain" description="ABC transporter" evidence="10">
    <location>
        <begin position="698"/>
        <end position="943"/>
    </location>
</feature>
<evidence type="ECO:0000256" key="1">
    <source>
        <dbReference type="ARBA" id="ARBA00004141"/>
    </source>
</evidence>
<feature type="transmembrane region" description="Helical" evidence="8">
    <location>
        <begin position="1058"/>
        <end position="1081"/>
    </location>
</feature>
<dbReference type="PROSITE" id="PS00211">
    <property type="entry name" value="ABC_TRANSPORTER_1"/>
    <property type="match status" value="1"/>
</dbReference>
<protein>
    <recommendedName>
        <fullName evidence="10">ABC transporter domain-containing protein</fullName>
    </recommendedName>
</protein>
<keyword evidence="2" id="KW-0813">Transport</keyword>
<evidence type="ECO:0000256" key="3">
    <source>
        <dbReference type="ARBA" id="ARBA00022692"/>
    </source>
</evidence>
<evidence type="ECO:0000256" key="7">
    <source>
        <dbReference type="ARBA" id="ARBA00023136"/>
    </source>
</evidence>
<evidence type="ECO:0000256" key="2">
    <source>
        <dbReference type="ARBA" id="ARBA00022448"/>
    </source>
</evidence>
<keyword evidence="3 8" id="KW-0812">Transmembrane</keyword>
<evidence type="ECO:0000259" key="10">
    <source>
        <dbReference type="PROSITE" id="PS50893"/>
    </source>
</evidence>
<evidence type="ECO:0000313" key="12">
    <source>
        <dbReference type="Proteomes" id="UP000751190"/>
    </source>
</evidence>
<keyword evidence="6 8" id="KW-1133">Transmembrane helix</keyword>
<feature type="chain" id="PRO_5035168759" description="ABC transporter domain-containing protein" evidence="9">
    <location>
        <begin position="17"/>
        <end position="1315"/>
    </location>
</feature>
<feature type="transmembrane region" description="Helical" evidence="8">
    <location>
        <begin position="1025"/>
        <end position="1046"/>
    </location>
</feature>
<dbReference type="PROSITE" id="PS00022">
    <property type="entry name" value="EGF_1"/>
    <property type="match status" value="1"/>
</dbReference>
<dbReference type="Pfam" id="PF00005">
    <property type="entry name" value="ABC_tran"/>
    <property type="match status" value="1"/>
</dbReference>
<dbReference type="InterPro" id="IPR003593">
    <property type="entry name" value="AAA+_ATPase"/>
</dbReference>
<dbReference type="PANTHER" id="PTHR48041">
    <property type="entry name" value="ABC TRANSPORTER G FAMILY MEMBER 28"/>
    <property type="match status" value="1"/>
</dbReference>
<keyword evidence="5" id="KW-0067">ATP-binding</keyword>
<dbReference type="InterPro" id="IPR013525">
    <property type="entry name" value="ABC2_TM"/>
</dbReference>
<dbReference type="SUPFAM" id="SSF52540">
    <property type="entry name" value="P-loop containing nucleoside triphosphate hydrolases"/>
    <property type="match status" value="1"/>
</dbReference>
<dbReference type="Proteomes" id="UP000751190">
    <property type="component" value="Unassembled WGS sequence"/>
</dbReference>
<evidence type="ECO:0000256" key="9">
    <source>
        <dbReference type="SAM" id="SignalP"/>
    </source>
</evidence>
<dbReference type="InterPro" id="IPR050352">
    <property type="entry name" value="ABCG_transporters"/>
</dbReference>
<proteinExistence type="predicted"/>
<dbReference type="OrthoDB" id="66620at2759"/>
<keyword evidence="12" id="KW-1185">Reference proteome</keyword>
<dbReference type="InterPro" id="IPR000742">
    <property type="entry name" value="EGF"/>
</dbReference>
<dbReference type="GO" id="GO:0016020">
    <property type="term" value="C:membrane"/>
    <property type="evidence" value="ECO:0007669"/>
    <property type="project" value="UniProtKB-SubCell"/>
</dbReference>
<keyword evidence="7 8" id="KW-0472">Membrane</keyword>
<evidence type="ECO:0000256" key="8">
    <source>
        <dbReference type="SAM" id="Phobius"/>
    </source>
</evidence>
<keyword evidence="9" id="KW-0732">Signal</keyword>